<dbReference type="EMBL" id="CP018191">
    <property type="protein sequence ID" value="APH55574.1"/>
    <property type="molecule type" value="Genomic_DNA"/>
</dbReference>
<evidence type="ECO:0000256" key="4">
    <source>
        <dbReference type="ARBA" id="ARBA00022723"/>
    </source>
</evidence>
<evidence type="ECO:0000259" key="12">
    <source>
        <dbReference type="PROSITE" id="PS50146"/>
    </source>
</evidence>
<evidence type="ECO:0000256" key="5">
    <source>
        <dbReference type="ARBA" id="ARBA00022741"/>
    </source>
</evidence>
<name>A0AAC9KC00_9PROT</name>
<dbReference type="GO" id="GO:0046872">
    <property type="term" value="F:metal ion binding"/>
    <property type="evidence" value="ECO:0007669"/>
    <property type="project" value="UniProtKB-KW"/>
</dbReference>
<keyword evidence="2" id="KW-0444">Lipid biosynthesis</keyword>
<comment type="cofactor">
    <cofactor evidence="1">
        <name>Mg(2+)</name>
        <dbReference type="ChEBI" id="CHEBI:18420"/>
    </cofactor>
</comment>
<dbReference type="InterPro" id="IPR001206">
    <property type="entry name" value="Diacylglycerol_kinase_cat_dom"/>
</dbReference>
<evidence type="ECO:0000313" key="13">
    <source>
        <dbReference type="EMBL" id="APH55574.1"/>
    </source>
</evidence>
<accession>A0AAC9KC00</accession>
<keyword evidence="5" id="KW-0547">Nucleotide-binding</keyword>
<dbReference type="GO" id="GO:0016301">
    <property type="term" value="F:kinase activity"/>
    <property type="evidence" value="ECO:0007669"/>
    <property type="project" value="UniProtKB-KW"/>
</dbReference>
<dbReference type="GO" id="GO:0005886">
    <property type="term" value="C:plasma membrane"/>
    <property type="evidence" value="ECO:0007669"/>
    <property type="project" value="TreeGrafter"/>
</dbReference>
<keyword evidence="10" id="KW-0594">Phospholipid biosynthesis</keyword>
<dbReference type="AlphaFoldDB" id="A0AAC9KC00"/>
<evidence type="ECO:0000256" key="1">
    <source>
        <dbReference type="ARBA" id="ARBA00001946"/>
    </source>
</evidence>
<dbReference type="SUPFAM" id="SSF111331">
    <property type="entry name" value="NAD kinase/diacylglycerol kinase-like"/>
    <property type="match status" value="1"/>
</dbReference>
<dbReference type="Gene3D" id="3.40.50.10330">
    <property type="entry name" value="Probable inorganic polyphosphate/atp-NAD kinase, domain 1"/>
    <property type="match status" value="1"/>
</dbReference>
<dbReference type="PANTHER" id="PTHR12358">
    <property type="entry name" value="SPHINGOSINE KINASE"/>
    <property type="match status" value="1"/>
</dbReference>
<evidence type="ECO:0000256" key="2">
    <source>
        <dbReference type="ARBA" id="ARBA00022516"/>
    </source>
</evidence>
<evidence type="ECO:0000256" key="8">
    <source>
        <dbReference type="ARBA" id="ARBA00022842"/>
    </source>
</evidence>
<dbReference type="Proteomes" id="UP000182373">
    <property type="component" value="Chromosome"/>
</dbReference>
<dbReference type="Pfam" id="PF00781">
    <property type="entry name" value="DAGK_cat"/>
    <property type="match status" value="1"/>
</dbReference>
<evidence type="ECO:0000256" key="7">
    <source>
        <dbReference type="ARBA" id="ARBA00022840"/>
    </source>
</evidence>
<dbReference type="Gene3D" id="2.60.200.40">
    <property type="match status" value="1"/>
</dbReference>
<keyword evidence="3" id="KW-0808">Transferase</keyword>
<keyword evidence="7" id="KW-0067">ATP-binding</keyword>
<evidence type="ECO:0000256" key="6">
    <source>
        <dbReference type="ARBA" id="ARBA00022777"/>
    </source>
</evidence>
<dbReference type="GO" id="GO:0005524">
    <property type="term" value="F:ATP binding"/>
    <property type="evidence" value="ECO:0007669"/>
    <property type="project" value="UniProtKB-KW"/>
</dbReference>
<gene>
    <name evidence="13" type="ORF">GbCGDNIH9_2249</name>
</gene>
<keyword evidence="9" id="KW-0443">Lipid metabolism</keyword>
<dbReference type="PROSITE" id="PS50146">
    <property type="entry name" value="DAGK"/>
    <property type="match status" value="1"/>
</dbReference>
<reference evidence="14" key="1">
    <citation type="submission" date="2016-11" db="EMBL/GenBank/DDBJ databases">
        <title>Comparative genomic and phenotypic analysis of Granulibacter bethesdensis clinical isolates from patients with chronic granulomatous disease.</title>
        <authorList>
            <person name="Zarember K.A."/>
            <person name="Porcella S.F."/>
            <person name="Chu J."/>
            <person name="Ding L."/>
            <person name="Dahlstrom E."/>
            <person name="Barbian K."/>
            <person name="Martens C."/>
            <person name="Sykora L."/>
            <person name="Kramer S."/>
            <person name="Pettinato A.M."/>
            <person name="Hong H."/>
            <person name="Wald G."/>
            <person name="Berg L.J."/>
            <person name="Rogge L.S."/>
            <person name="Greenberg D.E."/>
            <person name="Falcone E.L."/>
            <person name="Neves J.F."/>
            <person name="Simoes M.J."/>
            <person name="Casal M."/>
            <person name="Rodriguez-Lopez F.C."/>
            <person name="Zelazny A."/>
            <person name="Gallin J.I."/>
            <person name="Holland S.M."/>
        </authorList>
    </citation>
    <scope>NUCLEOTIDE SEQUENCE [LARGE SCALE GENOMIC DNA]</scope>
    <source>
        <strain evidence="14">NIH9.1</strain>
    </source>
</reference>
<proteinExistence type="predicted"/>
<evidence type="ECO:0000256" key="10">
    <source>
        <dbReference type="ARBA" id="ARBA00023209"/>
    </source>
</evidence>
<dbReference type="PANTHER" id="PTHR12358:SF106">
    <property type="entry name" value="LIPID KINASE YEGS"/>
    <property type="match status" value="1"/>
</dbReference>
<keyword evidence="6 13" id="KW-0418">Kinase</keyword>
<dbReference type="InterPro" id="IPR005218">
    <property type="entry name" value="Diacylglycerol/lipid_kinase"/>
</dbReference>
<evidence type="ECO:0000313" key="14">
    <source>
        <dbReference type="Proteomes" id="UP000182373"/>
    </source>
</evidence>
<evidence type="ECO:0000256" key="3">
    <source>
        <dbReference type="ARBA" id="ARBA00022679"/>
    </source>
</evidence>
<dbReference type="InterPro" id="IPR050187">
    <property type="entry name" value="Lipid_Phosphate_FormReg"/>
</dbReference>
<dbReference type="InterPro" id="IPR017438">
    <property type="entry name" value="ATP-NAD_kinase_N"/>
</dbReference>
<dbReference type="InterPro" id="IPR016064">
    <property type="entry name" value="NAD/diacylglycerol_kinase_sf"/>
</dbReference>
<keyword evidence="8" id="KW-0460">Magnesium</keyword>
<keyword evidence="4" id="KW-0479">Metal-binding</keyword>
<dbReference type="InterPro" id="IPR045540">
    <property type="entry name" value="YegS/DAGK_C"/>
</dbReference>
<keyword evidence="11" id="KW-1208">Phospholipid metabolism</keyword>
<dbReference type="GO" id="GO:0008654">
    <property type="term" value="P:phospholipid biosynthetic process"/>
    <property type="evidence" value="ECO:0007669"/>
    <property type="project" value="UniProtKB-KW"/>
</dbReference>
<dbReference type="NCBIfam" id="TIGR00147">
    <property type="entry name" value="YegS/Rv2252/BmrU family lipid kinase"/>
    <property type="match status" value="1"/>
</dbReference>
<organism evidence="13 14">
    <name type="scientific">Granulibacter bethesdensis</name>
    <dbReference type="NCBI Taxonomy" id="364410"/>
    <lineage>
        <taxon>Bacteria</taxon>
        <taxon>Pseudomonadati</taxon>
        <taxon>Pseudomonadota</taxon>
        <taxon>Alphaproteobacteria</taxon>
        <taxon>Acetobacterales</taxon>
        <taxon>Acetobacteraceae</taxon>
        <taxon>Granulibacter</taxon>
    </lineage>
</organism>
<evidence type="ECO:0000256" key="11">
    <source>
        <dbReference type="ARBA" id="ARBA00023264"/>
    </source>
</evidence>
<protein>
    <submittedName>
        <fullName evidence="13">Diacylglycerol kinase family protein</fullName>
    </submittedName>
</protein>
<dbReference type="Pfam" id="PF19279">
    <property type="entry name" value="YegS_C"/>
    <property type="match status" value="1"/>
</dbReference>
<dbReference type="SMART" id="SM00046">
    <property type="entry name" value="DAGKc"/>
    <property type="match status" value="1"/>
</dbReference>
<sequence>MAYDSAGKPILIVIFNPAAGQRRPGRLWAVLDLLIEHGIKVELAETRHPGHATELARQAAASGTDMIVAAGGDGTIAEIAQGMMGSPARLGILPLGSANVLAHELTLPVRAKAIASTLAFRRTRPLWPGLVQAGQSQRLFVQMLGVGFDAQVVHHLPLPLKRFTGRTAYAVQGIREIGRYRSTRFPVIIDGQHHEAATVIVAKGRYYGGPFLLAPDAASDSPGFSIAMFQQDSTRDIIRYGLQLLFGQLPSCAGLTFLRGREIAFPGGPILPAQADGDAVGHTPLHIGDAPSPLRVVVP</sequence>
<evidence type="ECO:0000256" key="9">
    <source>
        <dbReference type="ARBA" id="ARBA00023098"/>
    </source>
</evidence>
<feature type="domain" description="DAGKc" evidence="12">
    <location>
        <begin position="6"/>
        <end position="139"/>
    </location>
</feature>